<proteinExistence type="predicted"/>
<dbReference type="EMBL" id="CATOUU010000549">
    <property type="protein sequence ID" value="CAI9933813.1"/>
    <property type="molecule type" value="Genomic_DNA"/>
</dbReference>
<evidence type="ECO:0000313" key="2">
    <source>
        <dbReference type="EMBL" id="CAL6104333.1"/>
    </source>
</evidence>
<protein>
    <submittedName>
        <fullName evidence="2">Hypothetical_protein</fullName>
    </submittedName>
</protein>
<evidence type="ECO:0000313" key="3">
    <source>
        <dbReference type="Proteomes" id="UP001642409"/>
    </source>
</evidence>
<reference evidence="2 3" key="2">
    <citation type="submission" date="2024-07" db="EMBL/GenBank/DDBJ databases">
        <authorList>
            <person name="Akdeniz Z."/>
        </authorList>
    </citation>
    <scope>NUCLEOTIDE SEQUENCE [LARGE SCALE GENOMIC DNA]</scope>
</reference>
<evidence type="ECO:0000313" key="1">
    <source>
        <dbReference type="EMBL" id="CAI9933813.1"/>
    </source>
</evidence>
<organism evidence="1">
    <name type="scientific">Hexamita inflata</name>
    <dbReference type="NCBI Taxonomy" id="28002"/>
    <lineage>
        <taxon>Eukaryota</taxon>
        <taxon>Metamonada</taxon>
        <taxon>Diplomonadida</taxon>
        <taxon>Hexamitidae</taxon>
        <taxon>Hexamitinae</taxon>
        <taxon>Hexamita</taxon>
    </lineage>
</organism>
<dbReference type="Proteomes" id="UP001642409">
    <property type="component" value="Unassembled WGS sequence"/>
</dbReference>
<accession>A0AA86PA35</accession>
<keyword evidence="3" id="KW-1185">Reference proteome</keyword>
<gene>
    <name evidence="1" type="ORF">HINF_LOCUS21458</name>
    <name evidence="2" type="ORF">HINF_LOCUS72733</name>
</gene>
<sequence length="121" mass="14284">MISASKCKFVEKASYYQYNTEYSLNRREITLSQRISSNHHSFQLEKQIVWKFGALLPEQYNRQHGLKQLQMQIDAEKFSLSMYSLRAQLTKKIAKCWESTPRVPCKANFRSRSIFQVQVAI</sequence>
<name>A0AA86PA35_9EUKA</name>
<comment type="caution">
    <text evidence="1">The sequence shown here is derived from an EMBL/GenBank/DDBJ whole genome shotgun (WGS) entry which is preliminary data.</text>
</comment>
<dbReference type="EMBL" id="CAXDID020000581">
    <property type="protein sequence ID" value="CAL6104333.1"/>
    <property type="molecule type" value="Genomic_DNA"/>
</dbReference>
<reference evidence="1" key="1">
    <citation type="submission" date="2023-06" db="EMBL/GenBank/DDBJ databases">
        <authorList>
            <person name="Kurt Z."/>
        </authorList>
    </citation>
    <scope>NUCLEOTIDE SEQUENCE</scope>
</reference>
<dbReference type="AlphaFoldDB" id="A0AA86PA35"/>